<evidence type="ECO:0000313" key="2">
    <source>
        <dbReference type="Proteomes" id="UP000641206"/>
    </source>
</evidence>
<sequence length="46" mass="5478">MDKLIREWTEQGKDVNEFLNMPFTFVLDILEEKNKPKRVTSVLDLP</sequence>
<dbReference type="Proteomes" id="UP000641206">
    <property type="component" value="Unassembled WGS sequence"/>
</dbReference>
<dbReference type="NCBIfam" id="NF047426">
    <property type="entry name" value="tail_chap_PVL_C"/>
    <property type="match status" value="1"/>
</dbReference>
<keyword evidence="2" id="KW-1185">Reference proteome</keyword>
<gene>
    <name evidence="1" type="ORF">GCM10011346_52410</name>
</gene>
<name>A0ABQ2P3D0_9BACI</name>
<comment type="caution">
    <text evidence="1">The sequence shown here is derived from an EMBL/GenBank/DDBJ whole genome shotgun (WGS) entry which is preliminary data.</text>
</comment>
<dbReference type="EMBL" id="BMLW01000028">
    <property type="protein sequence ID" value="GGP17253.1"/>
    <property type="molecule type" value="Genomic_DNA"/>
</dbReference>
<dbReference type="RefSeq" id="WP_229720406.1">
    <property type="nucleotide sequence ID" value="NZ_BMLW01000028.1"/>
</dbReference>
<protein>
    <submittedName>
        <fullName evidence="1">Uncharacterized protein</fullName>
    </submittedName>
</protein>
<organism evidence="1 2">
    <name type="scientific">Oceanobacillus neutriphilus</name>
    <dbReference type="NCBI Taxonomy" id="531815"/>
    <lineage>
        <taxon>Bacteria</taxon>
        <taxon>Bacillati</taxon>
        <taxon>Bacillota</taxon>
        <taxon>Bacilli</taxon>
        <taxon>Bacillales</taxon>
        <taxon>Bacillaceae</taxon>
        <taxon>Oceanobacillus</taxon>
    </lineage>
</organism>
<proteinExistence type="predicted"/>
<evidence type="ECO:0000313" key="1">
    <source>
        <dbReference type="EMBL" id="GGP17253.1"/>
    </source>
</evidence>
<reference evidence="2" key="1">
    <citation type="journal article" date="2019" name="Int. J. Syst. Evol. Microbiol.">
        <title>The Global Catalogue of Microorganisms (GCM) 10K type strain sequencing project: providing services to taxonomists for standard genome sequencing and annotation.</title>
        <authorList>
            <consortium name="The Broad Institute Genomics Platform"/>
            <consortium name="The Broad Institute Genome Sequencing Center for Infectious Disease"/>
            <person name="Wu L."/>
            <person name="Ma J."/>
        </authorList>
    </citation>
    <scope>NUCLEOTIDE SEQUENCE [LARGE SCALE GENOMIC DNA]</scope>
    <source>
        <strain evidence="2">CGMCC 1.7693</strain>
    </source>
</reference>
<accession>A0ABQ2P3D0</accession>